<keyword evidence="5" id="KW-1185">Reference proteome</keyword>
<feature type="domain" description="Glutamine amidotransferase type-2" evidence="3">
    <location>
        <begin position="2"/>
        <end position="304"/>
    </location>
</feature>
<accession>A0A139AV67</accession>
<dbReference type="InterPro" id="IPR026869">
    <property type="entry name" value="EgtC-like"/>
</dbReference>
<evidence type="ECO:0000256" key="2">
    <source>
        <dbReference type="SAM" id="MobiDB-lite"/>
    </source>
</evidence>
<feature type="compositionally biased region" description="Low complexity" evidence="2">
    <location>
        <begin position="393"/>
        <end position="418"/>
    </location>
</feature>
<organism evidence="4 5">
    <name type="scientific">Gonapodya prolifera (strain JEL478)</name>
    <name type="common">Monoblepharis prolifera</name>
    <dbReference type="NCBI Taxonomy" id="1344416"/>
    <lineage>
        <taxon>Eukaryota</taxon>
        <taxon>Fungi</taxon>
        <taxon>Fungi incertae sedis</taxon>
        <taxon>Chytridiomycota</taxon>
        <taxon>Chytridiomycota incertae sedis</taxon>
        <taxon>Monoblepharidomycetes</taxon>
        <taxon>Monoblepharidales</taxon>
        <taxon>Gonapodyaceae</taxon>
        <taxon>Gonapodya</taxon>
    </lineage>
</organism>
<keyword evidence="1" id="KW-0315">Glutamine amidotransferase</keyword>
<gene>
    <name evidence="4" type="ORF">M427DRAFT_66552</name>
</gene>
<evidence type="ECO:0000259" key="3">
    <source>
        <dbReference type="PROSITE" id="PS51278"/>
    </source>
</evidence>
<dbReference type="PANTHER" id="PTHR43187">
    <property type="entry name" value="GLUTAMINE AMIDOTRANSFERASE DUG3-RELATED"/>
    <property type="match status" value="1"/>
</dbReference>
<evidence type="ECO:0000313" key="4">
    <source>
        <dbReference type="EMBL" id="KXS20594.1"/>
    </source>
</evidence>
<dbReference type="InterPro" id="IPR017932">
    <property type="entry name" value="GATase_2_dom"/>
</dbReference>
<dbReference type="AlphaFoldDB" id="A0A139AV67"/>
<dbReference type="CDD" id="cd01908">
    <property type="entry name" value="YafJ"/>
    <property type="match status" value="1"/>
</dbReference>
<feature type="compositionally biased region" description="Polar residues" evidence="2">
    <location>
        <begin position="446"/>
        <end position="460"/>
    </location>
</feature>
<dbReference type="SUPFAM" id="SSF56235">
    <property type="entry name" value="N-terminal nucleophile aminohydrolases (Ntn hydrolases)"/>
    <property type="match status" value="1"/>
</dbReference>
<reference evidence="4 5" key="1">
    <citation type="journal article" date="2015" name="Genome Biol. Evol.">
        <title>Phylogenomic analyses indicate that early fungi evolved digesting cell walls of algal ancestors of land plants.</title>
        <authorList>
            <person name="Chang Y."/>
            <person name="Wang S."/>
            <person name="Sekimoto S."/>
            <person name="Aerts A.L."/>
            <person name="Choi C."/>
            <person name="Clum A."/>
            <person name="LaButti K.M."/>
            <person name="Lindquist E.A."/>
            <person name="Yee Ngan C."/>
            <person name="Ohm R.A."/>
            <person name="Salamov A.A."/>
            <person name="Grigoriev I.V."/>
            <person name="Spatafora J.W."/>
            <person name="Berbee M.L."/>
        </authorList>
    </citation>
    <scope>NUCLEOTIDE SEQUENCE [LARGE SCALE GENOMIC DNA]</scope>
    <source>
        <strain evidence="4 5">JEL478</strain>
    </source>
</reference>
<evidence type="ECO:0000313" key="5">
    <source>
        <dbReference type="Proteomes" id="UP000070544"/>
    </source>
</evidence>
<dbReference type="PROSITE" id="PS51278">
    <property type="entry name" value="GATASE_TYPE_2"/>
    <property type="match status" value="1"/>
</dbReference>
<feature type="compositionally biased region" description="Pro residues" evidence="2">
    <location>
        <begin position="421"/>
        <end position="445"/>
    </location>
</feature>
<dbReference type="OrthoDB" id="14446at2759"/>
<dbReference type="OMA" id="ECVIAHI"/>
<dbReference type="GO" id="GO:0016787">
    <property type="term" value="F:hydrolase activity"/>
    <property type="evidence" value="ECO:0007669"/>
    <property type="project" value="UniProtKB-KW"/>
</dbReference>
<dbReference type="InterPro" id="IPR052373">
    <property type="entry name" value="Gamma-glu_amide_hydrolase"/>
</dbReference>
<keyword evidence="4" id="KW-0378">Hydrolase</keyword>
<evidence type="ECO:0000256" key="1">
    <source>
        <dbReference type="ARBA" id="ARBA00022962"/>
    </source>
</evidence>
<sequence>MCRLFGFRSVTKSQVHRSLVSAENALGVQSLKHGDGWGVGYYLEGFPHLIRSSETALHDHIFQRVSGVVSSECVIAHIRKATQGTRNTLNSHPFQYGQYMFAHNGNVLGFSDRRPASPSACRRMRGKRAGRSITVRDFLASRCLPHFLRFVLGETDSELLFYLFLSHLERKATALNLPGGIHSPQITLDIMAEALLAMIDDVEEAVGDTFCRDSTQPGRDNTFLSVIVTNGRVLLAHQGGQKLFYSTHKNRCADRNVCPSFGESCEAPSKTGVVNHFIVSSEPLQGENVWTEIPPGTLVGVDERMRIRLLKWEDMVTLRAEERSEVVVRPHKHAVDRGKYAVGGCGNTGQVLEPDSAESSAATSKAGSELDLNSTVIPVVVDQTSGDTASADSARPSAESPVVSSESSPEPPTTVRSTIHPPTPPPSTPPPQRLTTPPPPMPTPPRQLSLNLLESRSLTSEPPAVSPSRDAGDLPTLHTTSPKPTHPNEYRLPYTSHAPLTPEDSEGDGGESSDGAAFGEQGQWDMLGGLPPALALRMRRQRRSSKGLVDQGVGLGGEMVNRVERAVGAGGDLEW</sequence>
<dbReference type="InterPro" id="IPR029055">
    <property type="entry name" value="Ntn_hydrolases_N"/>
</dbReference>
<dbReference type="Proteomes" id="UP000070544">
    <property type="component" value="Unassembled WGS sequence"/>
</dbReference>
<dbReference type="Pfam" id="PF13230">
    <property type="entry name" value="GATase_4"/>
    <property type="match status" value="1"/>
</dbReference>
<proteinExistence type="predicted"/>
<name>A0A139AV67_GONPJ</name>
<dbReference type="STRING" id="1344416.A0A139AV67"/>
<dbReference type="EMBL" id="KQ965735">
    <property type="protein sequence ID" value="KXS20594.1"/>
    <property type="molecule type" value="Genomic_DNA"/>
</dbReference>
<protein>
    <submittedName>
        <fullName evidence="4">N-terminal nucleophile aminohydrolase</fullName>
    </submittedName>
</protein>
<dbReference type="Gene3D" id="3.60.20.10">
    <property type="entry name" value="Glutamine Phosphoribosylpyrophosphate, subunit 1, domain 1"/>
    <property type="match status" value="1"/>
</dbReference>
<dbReference type="PANTHER" id="PTHR43187:SF1">
    <property type="entry name" value="GLUTAMINE AMIDOTRANSFERASE DUG3-RELATED"/>
    <property type="match status" value="1"/>
</dbReference>
<feature type="region of interest" description="Disordered" evidence="2">
    <location>
        <begin position="385"/>
        <end position="526"/>
    </location>
</feature>